<keyword evidence="2" id="KW-0496">Mitochondrion</keyword>
<evidence type="ECO:0008006" key="4">
    <source>
        <dbReference type="Google" id="ProtNLM"/>
    </source>
</evidence>
<proteinExistence type="predicted"/>
<feature type="chain" id="PRO_5018174258" description="Apple domain-containing protein" evidence="1">
    <location>
        <begin position="19"/>
        <end position="315"/>
    </location>
</feature>
<name>A0A3P3YCC1_PLABS</name>
<dbReference type="AlphaFoldDB" id="A0A3P3YCC1"/>
<organism evidence="2 3">
    <name type="scientific">Plasmodiophora brassicae</name>
    <name type="common">Clubroot disease agent</name>
    <dbReference type="NCBI Taxonomy" id="37360"/>
    <lineage>
        <taxon>Eukaryota</taxon>
        <taxon>Sar</taxon>
        <taxon>Rhizaria</taxon>
        <taxon>Endomyxa</taxon>
        <taxon>Phytomyxea</taxon>
        <taxon>Plasmodiophorida</taxon>
        <taxon>Plasmodiophoridae</taxon>
        <taxon>Plasmodiophora</taxon>
    </lineage>
</organism>
<geneLocation type="mitochondrion" evidence="2"/>
<dbReference type="Proteomes" id="UP000290189">
    <property type="component" value="Unassembled WGS sequence"/>
</dbReference>
<gene>
    <name evidence="2" type="ORF">PLBR_LOCUS5018</name>
</gene>
<evidence type="ECO:0000313" key="2">
    <source>
        <dbReference type="EMBL" id="SPQ97803.1"/>
    </source>
</evidence>
<evidence type="ECO:0000256" key="1">
    <source>
        <dbReference type="SAM" id="SignalP"/>
    </source>
</evidence>
<sequence length="315" mass="33000">MRATMFLLLGFVVGLAGAHDDVRFLDVRVPVVASRDQSLVGMCRVGLVDERSCRWACAADLSCSGFVFDFSDEACPCRTSSVPICAFPTPFSSTSPGDDAAVVFAKMHDGNYATTGSHVTYTGYEPVWAPGHLLSYIEVTTTATVVDGKPSVQQSAVFAIGTSTFPLSVGSANEISPPSIGSCARLCSESKDRFGSSCQFVQSVLLRPGDDAAMEICWLFGSESVQAVQGLRLVSYPNSNEHGGELLQSARVVHGTIVNASASHYCKAYVDEAPPHGIYDISTKNNSSSTTDSGPSCVVVTRVGDGAATGGNPAG</sequence>
<evidence type="ECO:0000313" key="3">
    <source>
        <dbReference type="Proteomes" id="UP000290189"/>
    </source>
</evidence>
<dbReference type="EMBL" id="OVEO01000008">
    <property type="protein sequence ID" value="SPQ97803.1"/>
    <property type="molecule type" value="Genomic_DNA"/>
</dbReference>
<reference evidence="2 3" key="1">
    <citation type="submission" date="2018-03" db="EMBL/GenBank/DDBJ databases">
        <authorList>
            <person name="Fogelqvist J."/>
        </authorList>
    </citation>
    <scope>NUCLEOTIDE SEQUENCE [LARGE SCALE GENOMIC DNA]</scope>
</reference>
<keyword evidence="1" id="KW-0732">Signal</keyword>
<feature type="signal peptide" evidence="1">
    <location>
        <begin position="1"/>
        <end position="18"/>
    </location>
</feature>
<accession>A0A3P3YCC1</accession>
<protein>
    <recommendedName>
        <fullName evidence="4">Apple domain-containing protein</fullName>
    </recommendedName>
</protein>